<feature type="transmembrane region" description="Helical" evidence="8">
    <location>
        <begin position="83"/>
        <end position="103"/>
    </location>
</feature>
<dbReference type="InterPro" id="IPR004680">
    <property type="entry name" value="Cit_transptr-like_dom"/>
</dbReference>
<comment type="caution">
    <text evidence="10">The sequence shown here is derived from an EMBL/GenBank/DDBJ whole genome shotgun (WGS) entry which is preliminary data.</text>
</comment>
<dbReference type="AlphaFoldDB" id="A0A150H0C3"/>
<dbReference type="PANTHER" id="PTHR43652:SF2">
    <property type="entry name" value="BASIC AMINO ACID ANTIPORTER YFCC-RELATED"/>
    <property type="match status" value="1"/>
</dbReference>
<keyword evidence="2" id="KW-0813">Transport</keyword>
<dbReference type="EMBL" id="LSYV01000003">
    <property type="protein sequence ID" value="KXZ55569.1"/>
    <property type="molecule type" value="Genomic_DNA"/>
</dbReference>
<dbReference type="Proteomes" id="UP000075714">
    <property type="component" value="Unassembled WGS sequence"/>
</dbReference>
<organism evidence="10 11">
    <name type="scientific">Gonium pectorale</name>
    <name type="common">Green alga</name>
    <dbReference type="NCBI Taxonomy" id="33097"/>
    <lineage>
        <taxon>Eukaryota</taxon>
        <taxon>Viridiplantae</taxon>
        <taxon>Chlorophyta</taxon>
        <taxon>core chlorophytes</taxon>
        <taxon>Chlorophyceae</taxon>
        <taxon>CS clade</taxon>
        <taxon>Chlamydomonadales</taxon>
        <taxon>Volvocaceae</taxon>
        <taxon>Gonium</taxon>
    </lineage>
</organism>
<evidence type="ECO:0000256" key="8">
    <source>
        <dbReference type="SAM" id="Phobius"/>
    </source>
</evidence>
<keyword evidence="3 8" id="KW-0812">Transmembrane</keyword>
<feature type="transmembrane region" description="Helical" evidence="8">
    <location>
        <begin position="204"/>
        <end position="226"/>
    </location>
</feature>
<gene>
    <name evidence="10" type="ORF">GPECTOR_2g1118</name>
</gene>
<feature type="transmembrane region" description="Helical" evidence="8">
    <location>
        <begin position="162"/>
        <end position="184"/>
    </location>
</feature>
<dbReference type="OrthoDB" id="442352at2759"/>
<accession>A0A150H0C3</accession>
<comment type="subcellular location">
    <subcellularLocation>
        <location evidence="1">Membrane</location>
        <topology evidence="1">Multi-pass membrane protein</topology>
    </subcellularLocation>
</comment>
<protein>
    <recommendedName>
        <fullName evidence="9">Citrate transporter-like domain-containing protein</fullName>
    </recommendedName>
</protein>
<evidence type="ECO:0000256" key="4">
    <source>
        <dbReference type="ARBA" id="ARBA00022737"/>
    </source>
</evidence>
<dbReference type="GO" id="GO:0005886">
    <property type="term" value="C:plasma membrane"/>
    <property type="evidence" value="ECO:0007669"/>
    <property type="project" value="TreeGrafter"/>
</dbReference>
<keyword evidence="11" id="KW-1185">Reference proteome</keyword>
<dbReference type="PANTHER" id="PTHR43652">
    <property type="entry name" value="BASIC AMINO ACID ANTIPORTER YFCC-RELATED"/>
    <property type="match status" value="1"/>
</dbReference>
<evidence type="ECO:0000259" key="9">
    <source>
        <dbReference type="Pfam" id="PF03600"/>
    </source>
</evidence>
<evidence type="ECO:0000256" key="6">
    <source>
        <dbReference type="ARBA" id="ARBA00023136"/>
    </source>
</evidence>
<evidence type="ECO:0000256" key="3">
    <source>
        <dbReference type="ARBA" id="ARBA00022692"/>
    </source>
</evidence>
<dbReference type="InterPro" id="IPR051679">
    <property type="entry name" value="DASS-Related_Transporters"/>
</dbReference>
<keyword evidence="6 8" id="KW-0472">Membrane</keyword>
<evidence type="ECO:0000313" key="10">
    <source>
        <dbReference type="EMBL" id="KXZ55569.1"/>
    </source>
</evidence>
<feature type="region of interest" description="Disordered" evidence="7">
    <location>
        <begin position="19"/>
        <end position="45"/>
    </location>
</feature>
<dbReference type="STRING" id="33097.A0A150H0C3"/>
<feature type="domain" description="Citrate transporter-like" evidence="9">
    <location>
        <begin position="127"/>
        <end position="275"/>
    </location>
</feature>
<evidence type="ECO:0000256" key="7">
    <source>
        <dbReference type="SAM" id="MobiDB-lite"/>
    </source>
</evidence>
<feature type="transmembrane region" description="Helical" evidence="8">
    <location>
        <begin position="246"/>
        <end position="269"/>
    </location>
</feature>
<name>A0A150H0C3_GONPE</name>
<evidence type="ECO:0000256" key="5">
    <source>
        <dbReference type="ARBA" id="ARBA00022989"/>
    </source>
</evidence>
<keyword evidence="4" id="KW-0677">Repeat</keyword>
<sequence>MHPPASEAAPSVTLELPLCESSSQAQSEGRASTSEGKPGKPSLLTTPDVRELFSRQVWRREAKRRVKHIRPKEVWQLLKEERWTIVIAVVFALALLSLQLTAWRDLSDNAWFTMWVTYASVVPIVRGCVDPDVCLFGGATLLLLRGIIAPRDAFAGLANESIVSIALMMAIAAGLEASGALELVPELVLGRSRREWLGQLRLHIAVASVSAVMNNTPLVAVMIPVVENWCRQNNHHVSRFMMPLSYAAILGGLCTVIGTSTTLVARGLAQEAMPELKIPFIEIGALCGGGLG</sequence>
<evidence type="ECO:0000256" key="2">
    <source>
        <dbReference type="ARBA" id="ARBA00022448"/>
    </source>
</evidence>
<dbReference type="Pfam" id="PF03600">
    <property type="entry name" value="CitMHS"/>
    <property type="match status" value="1"/>
</dbReference>
<feature type="compositionally biased region" description="Polar residues" evidence="7">
    <location>
        <begin position="20"/>
        <end position="35"/>
    </location>
</feature>
<reference evidence="11" key="1">
    <citation type="journal article" date="2016" name="Nat. Commun.">
        <title>The Gonium pectorale genome demonstrates co-option of cell cycle regulation during the evolution of multicellularity.</title>
        <authorList>
            <person name="Hanschen E.R."/>
            <person name="Marriage T.N."/>
            <person name="Ferris P.J."/>
            <person name="Hamaji T."/>
            <person name="Toyoda A."/>
            <person name="Fujiyama A."/>
            <person name="Neme R."/>
            <person name="Noguchi H."/>
            <person name="Minakuchi Y."/>
            <person name="Suzuki M."/>
            <person name="Kawai-Toyooka H."/>
            <person name="Smith D.R."/>
            <person name="Sparks H."/>
            <person name="Anderson J."/>
            <person name="Bakaric R."/>
            <person name="Luria V."/>
            <person name="Karger A."/>
            <person name="Kirschner M.W."/>
            <person name="Durand P.M."/>
            <person name="Michod R.E."/>
            <person name="Nozaki H."/>
            <person name="Olson B.J."/>
        </authorList>
    </citation>
    <scope>NUCLEOTIDE SEQUENCE [LARGE SCALE GENOMIC DNA]</scope>
    <source>
        <strain evidence="11">NIES-2863</strain>
    </source>
</reference>
<keyword evidence="5 8" id="KW-1133">Transmembrane helix</keyword>
<proteinExistence type="predicted"/>
<dbReference type="GO" id="GO:0055085">
    <property type="term" value="P:transmembrane transport"/>
    <property type="evidence" value="ECO:0007669"/>
    <property type="project" value="InterPro"/>
</dbReference>
<evidence type="ECO:0000256" key="1">
    <source>
        <dbReference type="ARBA" id="ARBA00004141"/>
    </source>
</evidence>
<evidence type="ECO:0000313" key="11">
    <source>
        <dbReference type="Proteomes" id="UP000075714"/>
    </source>
</evidence>